<dbReference type="Gene3D" id="1.10.8.60">
    <property type="match status" value="1"/>
</dbReference>
<dbReference type="GO" id="GO:0000160">
    <property type="term" value="P:phosphorelay signal transduction system"/>
    <property type="evidence" value="ECO:0007669"/>
    <property type="project" value="InterPro"/>
</dbReference>
<dbReference type="FunFam" id="3.40.50.300:FF:000006">
    <property type="entry name" value="DNA-binding transcriptional regulator NtrC"/>
    <property type="match status" value="1"/>
</dbReference>
<evidence type="ECO:0000256" key="2">
    <source>
        <dbReference type="ARBA" id="ARBA00022840"/>
    </source>
</evidence>
<feature type="domain" description="Response regulatory" evidence="8">
    <location>
        <begin position="7"/>
        <end position="120"/>
    </location>
</feature>
<evidence type="ECO:0000313" key="9">
    <source>
        <dbReference type="EMBL" id="PWB68521.1"/>
    </source>
</evidence>
<dbReference type="SUPFAM" id="SSF46689">
    <property type="entry name" value="Homeodomain-like"/>
    <property type="match status" value="1"/>
</dbReference>
<dbReference type="Pfam" id="PF25601">
    <property type="entry name" value="AAA_lid_14"/>
    <property type="match status" value="1"/>
</dbReference>
<dbReference type="PRINTS" id="PR01590">
    <property type="entry name" value="HTHFIS"/>
</dbReference>
<dbReference type="Gene3D" id="3.40.50.2300">
    <property type="match status" value="1"/>
</dbReference>
<keyword evidence="2" id="KW-0067">ATP-binding</keyword>
<dbReference type="InterPro" id="IPR058031">
    <property type="entry name" value="AAA_lid_NorR"/>
</dbReference>
<evidence type="ECO:0000313" key="10">
    <source>
        <dbReference type="Proteomes" id="UP000250918"/>
    </source>
</evidence>
<proteinExistence type="predicted"/>
<dbReference type="EMBL" id="PQAP01000197">
    <property type="protein sequence ID" value="PWB68521.1"/>
    <property type="molecule type" value="Genomic_DNA"/>
</dbReference>
<dbReference type="GO" id="GO:0005524">
    <property type="term" value="F:ATP binding"/>
    <property type="evidence" value="ECO:0007669"/>
    <property type="project" value="UniProtKB-KW"/>
</dbReference>
<feature type="modified residue" description="4-aspartylphosphate" evidence="6">
    <location>
        <position position="55"/>
    </location>
</feature>
<evidence type="ECO:0000256" key="3">
    <source>
        <dbReference type="ARBA" id="ARBA00023015"/>
    </source>
</evidence>
<dbReference type="PROSITE" id="PS50045">
    <property type="entry name" value="SIGMA54_INTERACT_4"/>
    <property type="match status" value="1"/>
</dbReference>
<dbReference type="InterPro" id="IPR025943">
    <property type="entry name" value="Sigma_54_int_dom_ATP-bd_2"/>
</dbReference>
<dbReference type="PROSITE" id="PS50110">
    <property type="entry name" value="RESPONSE_REGULATORY"/>
    <property type="match status" value="1"/>
</dbReference>
<evidence type="ECO:0000259" key="8">
    <source>
        <dbReference type="PROSITE" id="PS50110"/>
    </source>
</evidence>
<dbReference type="AlphaFoldDB" id="A0A855WYG5"/>
<evidence type="ECO:0000256" key="1">
    <source>
        <dbReference type="ARBA" id="ARBA00022741"/>
    </source>
</evidence>
<dbReference type="InterPro" id="IPR027417">
    <property type="entry name" value="P-loop_NTPase"/>
</dbReference>
<dbReference type="InterPro" id="IPR003593">
    <property type="entry name" value="AAA+_ATPase"/>
</dbReference>
<gene>
    <name evidence="9" type="ORF">C3F09_11420</name>
</gene>
<dbReference type="InterPro" id="IPR011006">
    <property type="entry name" value="CheY-like_superfamily"/>
</dbReference>
<dbReference type="Pfam" id="PF00072">
    <property type="entry name" value="Response_reg"/>
    <property type="match status" value="1"/>
</dbReference>
<dbReference type="GO" id="GO:0043565">
    <property type="term" value="F:sequence-specific DNA binding"/>
    <property type="evidence" value="ECO:0007669"/>
    <property type="project" value="InterPro"/>
</dbReference>
<reference evidence="9 10" key="1">
    <citation type="journal article" date="2018" name="ISME J.">
        <title>A methanotrophic archaeon couples anaerobic oxidation of methane to Fe(III) reduction.</title>
        <authorList>
            <person name="Cai C."/>
            <person name="Leu A.O."/>
            <person name="Xie G.J."/>
            <person name="Guo J."/>
            <person name="Feng Y."/>
            <person name="Zhao J.X."/>
            <person name="Tyson G.W."/>
            <person name="Yuan Z."/>
            <person name="Hu S."/>
        </authorList>
    </citation>
    <scope>NUCLEOTIDE SEQUENCE [LARGE SCALE GENOMIC DNA]</scope>
    <source>
        <strain evidence="9">FeB_12</strain>
    </source>
</reference>
<dbReference type="Gene3D" id="1.10.10.60">
    <property type="entry name" value="Homeodomain-like"/>
    <property type="match status" value="1"/>
</dbReference>
<dbReference type="SMART" id="SM00382">
    <property type="entry name" value="AAA"/>
    <property type="match status" value="1"/>
</dbReference>
<protein>
    <recommendedName>
        <fullName evidence="11">Sigma-54-dependent Fis family transcriptional regulator</fullName>
    </recommendedName>
</protein>
<dbReference type="PROSITE" id="PS00676">
    <property type="entry name" value="SIGMA54_INTERACT_2"/>
    <property type="match status" value="1"/>
</dbReference>
<dbReference type="SMART" id="SM00448">
    <property type="entry name" value="REC"/>
    <property type="match status" value="1"/>
</dbReference>
<keyword evidence="5" id="KW-0804">Transcription</keyword>
<dbReference type="SUPFAM" id="SSF52172">
    <property type="entry name" value="CheY-like"/>
    <property type="match status" value="1"/>
</dbReference>
<dbReference type="InterPro" id="IPR009057">
    <property type="entry name" value="Homeodomain-like_sf"/>
</dbReference>
<dbReference type="InterPro" id="IPR002197">
    <property type="entry name" value="HTH_Fis"/>
</dbReference>
<dbReference type="PROSITE" id="PS00675">
    <property type="entry name" value="SIGMA54_INTERACT_1"/>
    <property type="match status" value="1"/>
</dbReference>
<dbReference type="PANTHER" id="PTHR32071:SF57">
    <property type="entry name" value="C4-DICARBOXYLATE TRANSPORT TRANSCRIPTIONAL REGULATORY PROTEIN DCTD"/>
    <property type="match status" value="1"/>
</dbReference>
<dbReference type="InterPro" id="IPR025662">
    <property type="entry name" value="Sigma_54_int_dom_ATP-bd_1"/>
</dbReference>
<keyword evidence="3" id="KW-0805">Transcription regulation</keyword>
<sequence length="476" mass="53353">MPRTKSKVLIIDDDPKVSWLLSEGLTSDFEFVSARDGIEGIQMISTEKPDLILLDIKMPGMTGLEVLEKLNKAESRPEVIMISGHADTKFVVESVQLGAAEFIEKPFDVKEVENRMKVVLDRARLRRENVELKREIQSKAGYGNFIGDSAVMQRTKALIEQVADSELTVLIRGESGTGKEIVARSLHQLSSRRDQQFVKVNCAAIPRDLLEAELFGYEKGAFTGAHKTKQGRFELANKGTIFLDEIGDMPLELQSKLLQVLEQQEFVRVGGIHNIHIDVRIICATNRNLEQAIQERGFRDDLFYRLNEITINLAPLRQRREDIPLLVSHFLDKYAKAYQKESIQLSPGVIDELVAHAWPGNVRQLENMIKQVVVRGDESIIAELLAASGMHAVPQPVVTGEQFAAAPQTADGAAPSAGDYSLKGRVGKTIASEEKRLIAEVLNRVNWNRRKAADILQISYRSLLYKIKDYNLNSTK</sequence>
<keyword evidence="4" id="KW-0238">DNA-binding</keyword>
<dbReference type="PROSITE" id="PS00688">
    <property type="entry name" value="SIGMA54_INTERACT_3"/>
    <property type="match status" value="1"/>
</dbReference>
<evidence type="ECO:0000259" key="7">
    <source>
        <dbReference type="PROSITE" id="PS50045"/>
    </source>
</evidence>
<dbReference type="GO" id="GO:0006355">
    <property type="term" value="P:regulation of DNA-templated transcription"/>
    <property type="evidence" value="ECO:0007669"/>
    <property type="project" value="InterPro"/>
</dbReference>
<dbReference type="Gene3D" id="3.40.50.300">
    <property type="entry name" value="P-loop containing nucleotide triphosphate hydrolases"/>
    <property type="match status" value="1"/>
</dbReference>
<evidence type="ECO:0008006" key="11">
    <source>
        <dbReference type="Google" id="ProtNLM"/>
    </source>
</evidence>
<dbReference type="InterPro" id="IPR002078">
    <property type="entry name" value="Sigma_54_int"/>
</dbReference>
<dbReference type="Proteomes" id="UP000250918">
    <property type="component" value="Unassembled WGS sequence"/>
</dbReference>
<dbReference type="Pfam" id="PF02954">
    <property type="entry name" value="HTH_8"/>
    <property type="match status" value="1"/>
</dbReference>
<evidence type="ECO:0000256" key="5">
    <source>
        <dbReference type="ARBA" id="ARBA00023163"/>
    </source>
</evidence>
<organism evidence="9 10">
    <name type="scientific">candidate division GN15 bacterium</name>
    <dbReference type="NCBI Taxonomy" id="2072418"/>
    <lineage>
        <taxon>Bacteria</taxon>
        <taxon>candidate division GN15</taxon>
    </lineage>
</organism>
<name>A0A855WYG5_9BACT</name>
<dbReference type="InterPro" id="IPR025944">
    <property type="entry name" value="Sigma_54_int_dom_CS"/>
</dbReference>
<dbReference type="CDD" id="cd17536">
    <property type="entry name" value="REC_YesN-like"/>
    <property type="match status" value="1"/>
</dbReference>
<dbReference type="SUPFAM" id="SSF52540">
    <property type="entry name" value="P-loop containing nucleoside triphosphate hydrolases"/>
    <property type="match status" value="1"/>
</dbReference>
<keyword evidence="1" id="KW-0547">Nucleotide-binding</keyword>
<dbReference type="Pfam" id="PF00158">
    <property type="entry name" value="Sigma54_activat"/>
    <property type="match status" value="1"/>
</dbReference>
<dbReference type="CDD" id="cd00009">
    <property type="entry name" value="AAA"/>
    <property type="match status" value="1"/>
</dbReference>
<dbReference type="InterPro" id="IPR001789">
    <property type="entry name" value="Sig_transdc_resp-reg_receiver"/>
</dbReference>
<dbReference type="PANTHER" id="PTHR32071">
    <property type="entry name" value="TRANSCRIPTIONAL REGULATORY PROTEIN"/>
    <property type="match status" value="1"/>
</dbReference>
<feature type="domain" description="Sigma-54 factor interaction" evidence="7">
    <location>
        <begin position="145"/>
        <end position="374"/>
    </location>
</feature>
<evidence type="ECO:0000256" key="4">
    <source>
        <dbReference type="ARBA" id="ARBA00023125"/>
    </source>
</evidence>
<accession>A0A855WYG5</accession>
<keyword evidence="6" id="KW-0597">Phosphoprotein</keyword>
<evidence type="ECO:0000256" key="6">
    <source>
        <dbReference type="PROSITE-ProRule" id="PRU00169"/>
    </source>
</evidence>
<comment type="caution">
    <text evidence="9">The sequence shown here is derived from an EMBL/GenBank/DDBJ whole genome shotgun (WGS) entry which is preliminary data.</text>
</comment>